<proteinExistence type="predicted"/>
<dbReference type="NCBIfam" id="NF038110">
    <property type="entry name" value="Lys_methyl_FliB"/>
    <property type="match status" value="1"/>
</dbReference>
<dbReference type="Proteomes" id="UP000613208">
    <property type="component" value="Unassembled WGS sequence"/>
</dbReference>
<organism evidence="1 2">
    <name type="scientific">Anaerostipes butyraticus</name>
    <dbReference type="NCBI Taxonomy" id="645466"/>
    <lineage>
        <taxon>Bacteria</taxon>
        <taxon>Bacillati</taxon>
        <taxon>Bacillota</taxon>
        <taxon>Clostridia</taxon>
        <taxon>Lachnospirales</taxon>
        <taxon>Lachnospiraceae</taxon>
        <taxon>Anaerostipes</taxon>
    </lineage>
</organism>
<dbReference type="AlphaFoldDB" id="A0A916Q9Q8"/>
<reference evidence="1" key="1">
    <citation type="submission" date="2020-06" db="EMBL/GenBank/DDBJ databases">
        <title>Characterization of fructooligosaccharide metabolism and fructooligosaccharide-degrading enzymes in human commensal butyrate producers.</title>
        <authorList>
            <person name="Tanno H."/>
            <person name="Fujii T."/>
            <person name="Hirano K."/>
            <person name="Maeno S."/>
            <person name="Tonozuka T."/>
            <person name="Sakamoto M."/>
            <person name="Ohkuma M."/>
            <person name="Tochio T."/>
            <person name="Endo A."/>
        </authorList>
    </citation>
    <scope>NUCLEOTIDE SEQUENCE</scope>
    <source>
        <strain evidence="1">JCM 17466</strain>
    </source>
</reference>
<dbReference type="RefSeq" id="WP_201310900.1">
    <property type="nucleotide sequence ID" value="NZ_BLYI01000031.1"/>
</dbReference>
<gene>
    <name evidence="1" type="ORF">ANBU17_15430</name>
</gene>
<evidence type="ECO:0000313" key="2">
    <source>
        <dbReference type="Proteomes" id="UP000613208"/>
    </source>
</evidence>
<dbReference type="EMBL" id="BLYI01000031">
    <property type="protein sequence ID" value="GFO85196.1"/>
    <property type="molecule type" value="Genomic_DNA"/>
</dbReference>
<name>A0A916Q9Q8_9FIRM</name>
<evidence type="ECO:0000313" key="1">
    <source>
        <dbReference type="EMBL" id="GFO85196.1"/>
    </source>
</evidence>
<evidence type="ECO:0008006" key="3">
    <source>
        <dbReference type="Google" id="ProtNLM"/>
    </source>
</evidence>
<accession>A0A916Q9Q8</accession>
<sequence length="330" mass="38854">MKGKIPDYYEQFSCIGSRCRDNCCIGWEIDIDQEALNFYRRTKGDMAERLAEGISMEPVPHFRTDERGRCVFLNQENLCDLYLNLGEETLCEICTNHPRFFHDCGGIQEKGLGIACEEAARLILNRTGMVRFLDYGPSSCDEIVSFLLSVRENMINILQNRSIKIEKRMAQILEYGWQAQQWLNSSQPVSKDWIFSEEKERFLTLSSDESRKFWLSFYEDLDVMDEQWSKILHEAKLRSEGASFAEDPFWEQLCIYFMFRHLTAASEDFNLYGKVQFCVLSCLIIGWILDIYPEKEQDKKRLETAKQYSKEIEYSEENLQTVWEELLFNS</sequence>
<keyword evidence="2" id="KW-1185">Reference proteome</keyword>
<comment type="caution">
    <text evidence="1">The sequence shown here is derived from an EMBL/GenBank/DDBJ whole genome shotgun (WGS) entry which is preliminary data.</text>
</comment>
<protein>
    <recommendedName>
        <fullName evidence="3">Flagellin lysine-N-methylase</fullName>
    </recommendedName>
</protein>